<dbReference type="Gene3D" id="2.40.37.20">
    <property type="entry name" value="D-serine dehydratase-like domain"/>
    <property type="match status" value="1"/>
</dbReference>
<protein>
    <submittedName>
        <fullName evidence="4">D-serine deaminase, pyridoxal phosphate-dependent</fullName>
    </submittedName>
</protein>
<dbReference type="Gene3D" id="3.20.20.10">
    <property type="entry name" value="Alanine racemase"/>
    <property type="match status" value="1"/>
</dbReference>
<dbReference type="Pfam" id="PF14031">
    <property type="entry name" value="D-ser_dehydrat"/>
    <property type="match status" value="1"/>
</dbReference>
<feature type="domain" description="D-serine dehydratase-like" evidence="3">
    <location>
        <begin position="254"/>
        <end position="351"/>
    </location>
</feature>
<dbReference type="GO" id="GO:0036088">
    <property type="term" value="P:D-serine catabolic process"/>
    <property type="evidence" value="ECO:0007669"/>
    <property type="project" value="TreeGrafter"/>
</dbReference>
<evidence type="ECO:0000313" key="4">
    <source>
        <dbReference type="EMBL" id="SDP93676.1"/>
    </source>
</evidence>
<dbReference type="InterPro" id="IPR026956">
    <property type="entry name" value="D-ser_dehydrat-like_dom"/>
</dbReference>
<gene>
    <name evidence="4" type="ORF">SAMN05216565_11517</name>
</gene>
<dbReference type="STRING" id="930152.SAMN05216565_11517"/>
<dbReference type="GO" id="GO:0008721">
    <property type="term" value="F:D-serine ammonia-lyase activity"/>
    <property type="evidence" value="ECO:0007669"/>
    <property type="project" value="TreeGrafter"/>
</dbReference>
<dbReference type="RefSeq" id="WP_090858716.1">
    <property type="nucleotide sequence ID" value="NZ_FNJU01000015.1"/>
</dbReference>
<evidence type="ECO:0000313" key="5">
    <source>
        <dbReference type="Proteomes" id="UP000199159"/>
    </source>
</evidence>
<keyword evidence="2" id="KW-0456">Lyase</keyword>
<dbReference type="SMART" id="SM01119">
    <property type="entry name" value="D-ser_dehydrat"/>
    <property type="match status" value="1"/>
</dbReference>
<dbReference type="AlphaFoldDB" id="A0A1H0WTZ8"/>
<evidence type="ECO:0000256" key="1">
    <source>
        <dbReference type="ARBA" id="ARBA00005323"/>
    </source>
</evidence>
<dbReference type="InterPro" id="IPR051466">
    <property type="entry name" value="D-amino_acid_metab_enzyme"/>
</dbReference>
<reference evidence="5" key="1">
    <citation type="submission" date="2016-10" db="EMBL/GenBank/DDBJ databases">
        <authorList>
            <person name="Varghese N."/>
            <person name="Submissions S."/>
        </authorList>
    </citation>
    <scope>NUCLEOTIDE SEQUENCE [LARGE SCALE GENOMIC DNA]</scope>
    <source>
        <strain evidence="5">IBRC-M10078</strain>
    </source>
</reference>
<dbReference type="Pfam" id="PF01168">
    <property type="entry name" value="Ala_racemase_N"/>
    <property type="match status" value="1"/>
</dbReference>
<dbReference type="PANTHER" id="PTHR28004:SF2">
    <property type="entry name" value="D-SERINE DEHYDRATASE"/>
    <property type="match status" value="1"/>
</dbReference>
<dbReference type="InterPro" id="IPR001608">
    <property type="entry name" value="Ala_racemase_N"/>
</dbReference>
<evidence type="ECO:0000256" key="2">
    <source>
        <dbReference type="ARBA" id="ARBA00023239"/>
    </source>
</evidence>
<organism evidence="4 5">
    <name type="scientific">Litchfieldia salsa</name>
    <dbReference type="NCBI Taxonomy" id="930152"/>
    <lineage>
        <taxon>Bacteria</taxon>
        <taxon>Bacillati</taxon>
        <taxon>Bacillota</taxon>
        <taxon>Bacilli</taxon>
        <taxon>Bacillales</taxon>
        <taxon>Bacillaceae</taxon>
        <taxon>Litchfieldia</taxon>
    </lineage>
</organism>
<dbReference type="Proteomes" id="UP000199159">
    <property type="component" value="Unassembled WGS sequence"/>
</dbReference>
<evidence type="ECO:0000259" key="3">
    <source>
        <dbReference type="SMART" id="SM01119"/>
    </source>
</evidence>
<dbReference type="CDD" id="cd06820">
    <property type="entry name" value="PLPDE_III_LS_D-TA_like"/>
    <property type="match status" value="1"/>
</dbReference>
<sequence>MKYVELDTPALLIDREIMMDNLRFMQNYANEHKVHLRPHTKTHKMPRLARLQEELGAVGITVAKVGEAEVMAKNGLKNIFIANEIVGKSKIQRIRKLAETIDISFGIDNIYQVTEIEEVFKGAEKKAKVLIEIEVGEQRSGIIEESDFRTLLEYVKACKHVELIGIFSHDGHSYKAENINECKELYLESVNRTLHFARIAEEMGVIPEVVSIGSTPPFMLNFEIPNGVTEIRPGTYILMDSSQANVIGTYERCAASVLTTIISKPTNERVITDVGAKGITAQTRNEGHTTTNGLGRVKEFEDVYIHGVFDEHAIIYNEDFRNQVNIGDKVQIIPNHICPVCNLYEKAYLLSKGEVVEEIPIDCRAKLQ</sequence>
<keyword evidence="5" id="KW-1185">Reference proteome</keyword>
<dbReference type="OrthoDB" id="9788869at2"/>
<accession>A0A1H0WTZ8</accession>
<dbReference type="EMBL" id="FNJU01000015">
    <property type="protein sequence ID" value="SDP93676.1"/>
    <property type="molecule type" value="Genomic_DNA"/>
</dbReference>
<dbReference type="InterPro" id="IPR042208">
    <property type="entry name" value="D-ser_dehydrat-like_sf"/>
</dbReference>
<proteinExistence type="inferred from homology"/>
<dbReference type="SUPFAM" id="SSF51419">
    <property type="entry name" value="PLP-binding barrel"/>
    <property type="match status" value="1"/>
</dbReference>
<dbReference type="InterPro" id="IPR029066">
    <property type="entry name" value="PLP-binding_barrel"/>
</dbReference>
<name>A0A1H0WTZ8_9BACI</name>
<dbReference type="PANTHER" id="PTHR28004">
    <property type="entry name" value="ZGC:162816-RELATED"/>
    <property type="match status" value="1"/>
</dbReference>
<comment type="similarity">
    <text evidence="1">Belongs to the DSD1 family.</text>
</comment>